<dbReference type="GO" id="GO:0003755">
    <property type="term" value="F:peptidyl-prolyl cis-trans isomerase activity"/>
    <property type="evidence" value="ECO:0007669"/>
    <property type="project" value="UniProtKB-KW"/>
</dbReference>
<evidence type="ECO:0000256" key="9">
    <source>
        <dbReference type="SAM" id="MobiDB-lite"/>
    </source>
</evidence>
<feature type="repeat" description="TPR" evidence="8">
    <location>
        <begin position="351"/>
        <end position="384"/>
    </location>
</feature>
<dbReference type="PANTHER" id="PTHR46512:SF9">
    <property type="entry name" value="PEPTIDYLPROLYL ISOMERASE"/>
    <property type="match status" value="1"/>
</dbReference>
<keyword evidence="5 7" id="KW-0697">Rotamase</keyword>
<dbReference type="SMART" id="SM00028">
    <property type="entry name" value="TPR"/>
    <property type="match status" value="2"/>
</dbReference>
<dbReference type="InterPro" id="IPR019734">
    <property type="entry name" value="TPR_rpt"/>
</dbReference>
<keyword evidence="6 7" id="KW-0413">Isomerase</keyword>
<evidence type="ECO:0000256" key="7">
    <source>
        <dbReference type="PROSITE-ProRule" id="PRU00277"/>
    </source>
</evidence>
<evidence type="ECO:0000256" key="5">
    <source>
        <dbReference type="ARBA" id="ARBA00023110"/>
    </source>
</evidence>
<keyword evidence="4 8" id="KW-0802">TPR repeat</keyword>
<sequence>MSPTSMETAETSASPAQNNEEEMYGVDLTESKDGGVRKVVLCEGTGLSTVPTGSVVSVKYIGKFMNGDEFDSNIGGEPFKFVLGQGVVIRGWDISIPTMKLHEKSRITVQPQYGYGKLGGSKIPPNSILQFDIEIVCWKGTSVTKDGEVTKIVLVKGEGYDRPNTGAQIEVHLTGKYDGKVFEDRDVAFTFGEGSEVNVLDGVEAAIGQMVNKETADVRIEPGKFGFGPNGNPEFGIPGDATLEYQIVMKNMEKLSEAWELTNDEKIATALRMKDKGTKFFKEGKHKIACQQYAVVVKMLDGYFDEEELKKTNPIKVAGHLNLAACHLKLGNNFKCIKACEKALGIDKENIKALFRRGKARLALKDYSSSKSDFLAVLSLDPKNREAREQLRIVNQNLKIQNAKDKKTFANMFERLAEKDDKNKPTKDVFSAAVEEANLEEARIKAQEMEQEANS</sequence>
<feature type="domain" description="PPIase FKBP-type" evidence="10">
    <location>
        <begin position="166"/>
        <end position="253"/>
    </location>
</feature>
<dbReference type="InterPro" id="IPR001179">
    <property type="entry name" value="PPIase_FKBP_dom"/>
</dbReference>
<evidence type="ECO:0000313" key="12">
    <source>
        <dbReference type="Proteomes" id="UP000887567"/>
    </source>
</evidence>
<dbReference type="EC" id="5.2.1.8" evidence="2 7"/>
<dbReference type="Pfam" id="PF13181">
    <property type="entry name" value="TPR_8"/>
    <property type="match status" value="1"/>
</dbReference>
<dbReference type="AlphaFoldDB" id="A0A913Y281"/>
<dbReference type="SUPFAM" id="SSF48452">
    <property type="entry name" value="TPR-like"/>
    <property type="match status" value="1"/>
</dbReference>
<dbReference type="FunFam" id="1.25.40.10:FF:000008">
    <property type="entry name" value="Peptidylprolyl isomerase"/>
    <property type="match status" value="1"/>
</dbReference>
<dbReference type="InterPro" id="IPR050754">
    <property type="entry name" value="FKBP4/5/8-like"/>
</dbReference>
<proteinExistence type="predicted"/>
<feature type="compositionally biased region" description="Polar residues" evidence="9">
    <location>
        <begin position="1"/>
        <end position="18"/>
    </location>
</feature>
<accession>A0A913Y281</accession>
<organism evidence="11 12">
    <name type="scientific">Exaiptasia diaphana</name>
    <name type="common">Tropical sea anemone</name>
    <name type="synonym">Aiptasia pulchella</name>
    <dbReference type="NCBI Taxonomy" id="2652724"/>
    <lineage>
        <taxon>Eukaryota</taxon>
        <taxon>Metazoa</taxon>
        <taxon>Cnidaria</taxon>
        <taxon>Anthozoa</taxon>
        <taxon>Hexacorallia</taxon>
        <taxon>Actiniaria</taxon>
        <taxon>Aiptasiidae</taxon>
        <taxon>Exaiptasia</taxon>
    </lineage>
</organism>
<evidence type="ECO:0000259" key="10">
    <source>
        <dbReference type="PROSITE" id="PS50059"/>
    </source>
</evidence>
<protein>
    <recommendedName>
        <fullName evidence="2 7">peptidylprolyl isomerase</fullName>
        <ecNumber evidence="2 7">5.2.1.8</ecNumber>
    </recommendedName>
</protein>
<dbReference type="PROSITE" id="PS50005">
    <property type="entry name" value="TPR"/>
    <property type="match status" value="1"/>
</dbReference>
<evidence type="ECO:0000256" key="1">
    <source>
        <dbReference type="ARBA" id="ARBA00000971"/>
    </source>
</evidence>
<dbReference type="OrthoDB" id="433738at2759"/>
<dbReference type="Proteomes" id="UP000887567">
    <property type="component" value="Unplaced"/>
</dbReference>
<dbReference type="InterPro" id="IPR011990">
    <property type="entry name" value="TPR-like_helical_dom_sf"/>
</dbReference>
<dbReference type="KEGG" id="epa:110251026"/>
<dbReference type="Gene3D" id="3.10.50.40">
    <property type="match status" value="2"/>
</dbReference>
<dbReference type="FunFam" id="3.10.50.40:FF:000013">
    <property type="entry name" value="Peptidylprolyl isomerase"/>
    <property type="match status" value="1"/>
</dbReference>
<dbReference type="PROSITE" id="PS50059">
    <property type="entry name" value="FKBP_PPIASE"/>
    <property type="match status" value="2"/>
</dbReference>
<evidence type="ECO:0000256" key="2">
    <source>
        <dbReference type="ARBA" id="ARBA00013194"/>
    </source>
</evidence>
<reference evidence="11" key="1">
    <citation type="submission" date="2022-11" db="UniProtKB">
        <authorList>
            <consortium name="EnsemblMetazoa"/>
        </authorList>
    </citation>
    <scope>IDENTIFICATION</scope>
</reference>
<evidence type="ECO:0000256" key="6">
    <source>
        <dbReference type="ARBA" id="ARBA00023235"/>
    </source>
</evidence>
<keyword evidence="3" id="KW-0677">Repeat</keyword>
<evidence type="ECO:0000313" key="11">
    <source>
        <dbReference type="EnsemblMetazoa" id="XP_020913348.1"/>
    </source>
</evidence>
<dbReference type="RefSeq" id="XP_020913348.1">
    <property type="nucleotide sequence ID" value="XM_021057689.2"/>
</dbReference>
<dbReference type="InterPro" id="IPR046357">
    <property type="entry name" value="PPIase_dom_sf"/>
</dbReference>
<dbReference type="EnsemblMetazoa" id="XM_021057689.2">
    <property type="protein sequence ID" value="XP_020913348.1"/>
    <property type="gene ID" value="LOC110251026"/>
</dbReference>
<dbReference type="SUPFAM" id="SSF54534">
    <property type="entry name" value="FKBP-like"/>
    <property type="match status" value="2"/>
</dbReference>
<dbReference type="GeneID" id="110251026"/>
<feature type="region of interest" description="Disordered" evidence="9">
    <location>
        <begin position="1"/>
        <end position="22"/>
    </location>
</feature>
<comment type="catalytic activity">
    <reaction evidence="1 7">
        <text>[protein]-peptidylproline (omega=180) = [protein]-peptidylproline (omega=0)</text>
        <dbReference type="Rhea" id="RHEA:16237"/>
        <dbReference type="Rhea" id="RHEA-COMP:10747"/>
        <dbReference type="Rhea" id="RHEA-COMP:10748"/>
        <dbReference type="ChEBI" id="CHEBI:83833"/>
        <dbReference type="ChEBI" id="CHEBI:83834"/>
        <dbReference type="EC" id="5.2.1.8"/>
    </reaction>
</comment>
<dbReference type="PANTHER" id="PTHR46512">
    <property type="entry name" value="PEPTIDYLPROLYL ISOMERASE"/>
    <property type="match status" value="1"/>
</dbReference>
<feature type="domain" description="PPIase FKBP-type" evidence="10">
    <location>
        <begin position="53"/>
        <end position="139"/>
    </location>
</feature>
<evidence type="ECO:0000256" key="8">
    <source>
        <dbReference type="PROSITE-ProRule" id="PRU00339"/>
    </source>
</evidence>
<name>A0A913Y281_EXADI</name>
<evidence type="ECO:0000256" key="3">
    <source>
        <dbReference type="ARBA" id="ARBA00022737"/>
    </source>
</evidence>
<dbReference type="Gene3D" id="1.25.40.10">
    <property type="entry name" value="Tetratricopeptide repeat domain"/>
    <property type="match status" value="1"/>
</dbReference>
<dbReference type="OMA" id="FGAEGNE"/>
<evidence type="ECO:0000256" key="4">
    <source>
        <dbReference type="ARBA" id="ARBA00022803"/>
    </source>
</evidence>
<keyword evidence="12" id="KW-1185">Reference proteome</keyword>
<dbReference type="Pfam" id="PF00254">
    <property type="entry name" value="FKBP_C"/>
    <property type="match status" value="2"/>
</dbReference>